<evidence type="ECO:0000256" key="1">
    <source>
        <dbReference type="ARBA" id="ARBA00003043"/>
    </source>
</evidence>
<dbReference type="PATRIC" id="fig|1706438.3.peg.783"/>
<dbReference type="Proteomes" id="UP000091929">
    <property type="component" value="Unassembled WGS sequence"/>
</dbReference>
<dbReference type="NCBIfam" id="TIGR00283">
    <property type="entry name" value="arch_pth2"/>
    <property type="match status" value="1"/>
</dbReference>
<accession>A0A150IZP6</accession>
<dbReference type="PANTHER" id="PTHR12649">
    <property type="entry name" value="PEPTIDYL-TRNA HYDROLASE 2"/>
    <property type="match status" value="1"/>
</dbReference>
<evidence type="ECO:0000256" key="5">
    <source>
        <dbReference type="ARBA" id="ARBA00022801"/>
    </source>
</evidence>
<accession>A0A150ISV6</accession>
<dbReference type="Gene3D" id="3.40.1490.10">
    <property type="entry name" value="Bit1"/>
    <property type="match status" value="1"/>
</dbReference>
<gene>
    <name evidence="9 12" type="primary">pth</name>
    <name evidence="10" type="ORF">APG10_00507</name>
    <name evidence="11" type="ORF">APG11_00626</name>
    <name evidence="12" type="ORF">APG12_00779</name>
</gene>
<dbReference type="PANTHER" id="PTHR12649:SF11">
    <property type="entry name" value="PEPTIDYL-TRNA HYDROLASE 2, MITOCHONDRIAL"/>
    <property type="match status" value="1"/>
</dbReference>
<evidence type="ECO:0000256" key="6">
    <source>
        <dbReference type="ARBA" id="ARBA00038050"/>
    </source>
</evidence>
<dbReference type="InterPro" id="IPR002833">
    <property type="entry name" value="PTH2"/>
</dbReference>
<proteinExistence type="inferred from homology"/>
<keyword evidence="5 9" id="KW-0378">Hydrolase</keyword>
<dbReference type="Proteomes" id="UP000092401">
    <property type="component" value="Unassembled WGS sequence"/>
</dbReference>
<protein>
    <recommendedName>
        <fullName evidence="8 9">Peptidyl-tRNA hydrolase</fullName>
        <shortName evidence="9">PTH</shortName>
        <ecNumber evidence="3 9">3.1.1.29</ecNumber>
    </recommendedName>
</protein>
<comment type="catalytic activity">
    <reaction evidence="7 9">
        <text>an N-acyl-L-alpha-aminoacyl-tRNA + H2O = an N-acyl-L-amino acid + a tRNA + H(+)</text>
        <dbReference type="Rhea" id="RHEA:54448"/>
        <dbReference type="Rhea" id="RHEA-COMP:10123"/>
        <dbReference type="Rhea" id="RHEA-COMP:13883"/>
        <dbReference type="ChEBI" id="CHEBI:15377"/>
        <dbReference type="ChEBI" id="CHEBI:15378"/>
        <dbReference type="ChEBI" id="CHEBI:59874"/>
        <dbReference type="ChEBI" id="CHEBI:78442"/>
        <dbReference type="ChEBI" id="CHEBI:138191"/>
        <dbReference type="EC" id="3.1.1.29"/>
    </reaction>
</comment>
<comment type="similarity">
    <text evidence="6 9">Belongs to the PTH2 family.</text>
</comment>
<evidence type="ECO:0000313" key="14">
    <source>
        <dbReference type="Proteomes" id="UP000092401"/>
    </source>
</evidence>
<comment type="subcellular location">
    <subcellularLocation>
        <location evidence="2 9">Cytoplasm</location>
    </subcellularLocation>
</comment>
<dbReference type="PATRIC" id="fig|1706437.3.peg.630"/>
<dbReference type="SUPFAM" id="SSF102462">
    <property type="entry name" value="Peptidyl-tRNA hydrolase II"/>
    <property type="match status" value="1"/>
</dbReference>
<evidence type="ECO:0000313" key="13">
    <source>
        <dbReference type="Proteomes" id="UP000091929"/>
    </source>
</evidence>
<dbReference type="GO" id="GO:0004045">
    <property type="term" value="F:peptidyl-tRNA hydrolase activity"/>
    <property type="evidence" value="ECO:0007669"/>
    <property type="project" value="UniProtKB-UniRule"/>
</dbReference>
<dbReference type="EMBL" id="LNJC01000013">
    <property type="protein sequence ID" value="KYC50447.1"/>
    <property type="molecule type" value="Genomic_DNA"/>
</dbReference>
<evidence type="ECO:0000256" key="2">
    <source>
        <dbReference type="ARBA" id="ARBA00004496"/>
    </source>
</evidence>
<evidence type="ECO:0000313" key="10">
    <source>
        <dbReference type="EMBL" id="KYC45799.1"/>
    </source>
</evidence>
<organism evidence="12 15">
    <name type="scientific">Candidatus Methanofastidiosum methylothiophilum</name>
    <dbReference type="NCBI Taxonomy" id="1705564"/>
    <lineage>
        <taxon>Archaea</taxon>
        <taxon>Methanobacteriati</taxon>
        <taxon>Methanobacteriota</taxon>
        <taxon>Stenosarchaea group</taxon>
        <taxon>Candidatus Methanofastidiosia</taxon>
        <taxon>Candidatus Methanofastidiosales</taxon>
        <taxon>Candidatus Methanofastidiosaceae</taxon>
        <taxon>Candidatus Methanofastidiosum</taxon>
    </lineage>
</organism>
<dbReference type="EC" id="3.1.1.29" evidence="3 9"/>
<evidence type="ECO:0000256" key="9">
    <source>
        <dbReference type="HAMAP-Rule" id="MF_00628"/>
    </source>
</evidence>
<dbReference type="Pfam" id="PF01981">
    <property type="entry name" value="PTH2"/>
    <property type="match status" value="1"/>
</dbReference>
<dbReference type="InterPro" id="IPR034759">
    <property type="entry name" value="Pept_tRNA_hydro_arch"/>
</dbReference>
<comment type="function">
    <text evidence="1 9">The natural substrate for this enzyme may be peptidyl-tRNAs which drop off the ribosome during protein synthesis.</text>
</comment>
<sequence length="124" mass="13609">MFGLFNKFNYKMAIVVRDDLKLSKGKLSAQVAHAAVSCAIKSEKNKSKYFSEWFSEGQKKVVLKIDNLEDLIKVFNEAKSVGLITELIKDAGLTEIPPGTITVLGIGPAPEDEIDKVVGNLKLL</sequence>
<reference evidence="13 14" key="1">
    <citation type="journal article" date="2016" name="ISME J.">
        <title>Chasing the elusive Euryarchaeota class WSA2: genomes reveal a uniquely fastidious methyl-reducing methanogen.</title>
        <authorList>
            <person name="Nobu M.K."/>
            <person name="Narihiro T."/>
            <person name="Kuroda K."/>
            <person name="Mei R."/>
            <person name="Liu W.T."/>
        </authorList>
    </citation>
    <scope>NUCLEOTIDE SEQUENCE [LARGE SCALE GENOMIC DNA]</scope>
    <source>
        <strain evidence="10">B03fssc0709_Meth_Bin005</strain>
        <strain evidence="11">B15fssc0709_Meth_Bin003</strain>
        <strain evidence="12">BMIXfssc0709_Meth_Bin006</strain>
    </source>
</reference>
<evidence type="ECO:0000256" key="3">
    <source>
        <dbReference type="ARBA" id="ARBA00013260"/>
    </source>
</evidence>
<evidence type="ECO:0000313" key="15">
    <source>
        <dbReference type="Proteomes" id="UP000092403"/>
    </source>
</evidence>
<dbReference type="Proteomes" id="UP000092403">
    <property type="component" value="Unassembled WGS sequence"/>
</dbReference>
<evidence type="ECO:0000256" key="8">
    <source>
        <dbReference type="ARBA" id="ARBA00050038"/>
    </source>
</evidence>
<accession>A0A150ILD6</accession>
<dbReference type="EMBL" id="LNGF01000011">
    <property type="protein sequence ID" value="KYC48056.1"/>
    <property type="molecule type" value="Genomic_DNA"/>
</dbReference>
<name>A0A150IZP6_9EURY</name>
<dbReference type="HAMAP" id="MF_00628">
    <property type="entry name" value="Pept_tRNA_hydro_arch"/>
    <property type="match status" value="1"/>
</dbReference>
<dbReference type="InterPro" id="IPR023476">
    <property type="entry name" value="Pep_tRNA_hydro_II_dom_sf"/>
</dbReference>
<evidence type="ECO:0000313" key="12">
    <source>
        <dbReference type="EMBL" id="KYC50447.1"/>
    </source>
</evidence>
<evidence type="ECO:0000256" key="4">
    <source>
        <dbReference type="ARBA" id="ARBA00022490"/>
    </source>
</evidence>
<dbReference type="GO" id="GO:0006412">
    <property type="term" value="P:translation"/>
    <property type="evidence" value="ECO:0007669"/>
    <property type="project" value="UniProtKB-UniRule"/>
</dbReference>
<dbReference type="CDD" id="cd02430">
    <property type="entry name" value="PTH2"/>
    <property type="match status" value="1"/>
</dbReference>
<dbReference type="GO" id="GO:0005829">
    <property type="term" value="C:cytosol"/>
    <property type="evidence" value="ECO:0007669"/>
    <property type="project" value="TreeGrafter"/>
</dbReference>
<dbReference type="NCBIfam" id="NF003314">
    <property type="entry name" value="PRK04322.1"/>
    <property type="match status" value="1"/>
</dbReference>
<dbReference type="EMBL" id="LNGE01000010">
    <property type="protein sequence ID" value="KYC45799.1"/>
    <property type="molecule type" value="Genomic_DNA"/>
</dbReference>
<dbReference type="AlphaFoldDB" id="A0A150IZP6"/>
<evidence type="ECO:0000313" key="11">
    <source>
        <dbReference type="EMBL" id="KYC48056.1"/>
    </source>
</evidence>
<evidence type="ECO:0000256" key="7">
    <source>
        <dbReference type="ARBA" id="ARBA00048707"/>
    </source>
</evidence>
<comment type="caution">
    <text evidence="12">The sequence shown here is derived from an EMBL/GenBank/DDBJ whole genome shotgun (WGS) entry which is preliminary data.</text>
</comment>
<dbReference type="PATRIC" id="fig|1706436.3.peg.513"/>
<dbReference type="FunFam" id="3.40.1490.10:FF:000001">
    <property type="entry name" value="Peptidyl-tRNA hydrolase 2"/>
    <property type="match status" value="1"/>
</dbReference>
<keyword evidence="4 9" id="KW-0963">Cytoplasm</keyword>